<keyword evidence="3" id="KW-1185">Reference proteome</keyword>
<evidence type="ECO:0000313" key="3">
    <source>
        <dbReference type="Proteomes" id="UP000294508"/>
    </source>
</evidence>
<dbReference type="AlphaFoldDB" id="A0A4R2H2G3"/>
<proteinExistence type="predicted"/>
<evidence type="ECO:0000313" key="2">
    <source>
        <dbReference type="EMBL" id="TCO19187.1"/>
    </source>
</evidence>
<name>A0A4R2H2G3_9ACTN</name>
<dbReference type="SUPFAM" id="SSF51735">
    <property type="entry name" value="NAD(P)-binding Rossmann-fold domains"/>
    <property type="match status" value="1"/>
</dbReference>
<gene>
    <name evidence="2" type="ORF">EV652_114167</name>
</gene>
<dbReference type="Pfam" id="PF01370">
    <property type="entry name" value="Epimerase"/>
    <property type="match status" value="1"/>
</dbReference>
<comment type="caution">
    <text evidence="2">The sequence shown here is derived from an EMBL/GenBank/DDBJ whole genome shotgun (WGS) entry which is preliminary data.</text>
</comment>
<reference evidence="2 3" key="1">
    <citation type="journal article" date="2015" name="Stand. Genomic Sci.">
        <title>Genomic Encyclopedia of Bacterial and Archaeal Type Strains, Phase III: the genomes of soil and plant-associated and newly described type strains.</title>
        <authorList>
            <person name="Whitman W.B."/>
            <person name="Woyke T."/>
            <person name="Klenk H.P."/>
            <person name="Zhou Y."/>
            <person name="Lilburn T.G."/>
            <person name="Beck B.J."/>
            <person name="De Vos P."/>
            <person name="Vandamme P."/>
            <person name="Eisen J.A."/>
            <person name="Garrity G."/>
            <person name="Hugenholtz P."/>
            <person name="Kyrpides N.C."/>
        </authorList>
    </citation>
    <scope>NUCLEOTIDE SEQUENCE [LARGE SCALE GENOMIC DNA]</scope>
    <source>
        <strain evidence="2 3">VKM Ac-2572</strain>
    </source>
</reference>
<dbReference type="InterPro" id="IPR001509">
    <property type="entry name" value="Epimerase_deHydtase"/>
</dbReference>
<dbReference type="Proteomes" id="UP000294508">
    <property type="component" value="Unassembled WGS sequence"/>
</dbReference>
<dbReference type="OrthoDB" id="9787292at2"/>
<dbReference type="EMBL" id="SLWN01000014">
    <property type="protein sequence ID" value="TCO19187.1"/>
    <property type="molecule type" value="Genomic_DNA"/>
</dbReference>
<dbReference type="Gene3D" id="3.40.50.720">
    <property type="entry name" value="NAD(P)-binding Rossmann-like Domain"/>
    <property type="match status" value="1"/>
</dbReference>
<dbReference type="InterPro" id="IPR036291">
    <property type="entry name" value="NAD(P)-bd_dom_sf"/>
</dbReference>
<evidence type="ECO:0000259" key="1">
    <source>
        <dbReference type="Pfam" id="PF01370"/>
    </source>
</evidence>
<accession>A0A4R2H2G3</accession>
<feature type="domain" description="NAD-dependent epimerase/dehydratase" evidence="1">
    <location>
        <begin position="3"/>
        <end position="47"/>
    </location>
</feature>
<dbReference type="RefSeq" id="WP_132213435.1">
    <property type="nucleotide sequence ID" value="NZ_SLWN01000014.1"/>
</dbReference>
<protein>
    <recommendedName>
        <fullName evidence="1">NAD-dependent epimerase/dehydratase domain-containing protein</fullName>
    </recommendedName>
</protein>
<organism evidence="2 3">
    <name type="scientific">Kribbella steppae</name>
    <dbReference type="NCBI Taxonomy" id="2512223"/>
    <lineage>
        <taxon>Bacteria</taxon>
        <taxon>Bacillati</taxon>
        <taxon>Actinomycetota</taxon>
        <taxon>Actinomycetes</taxon>
        <taxon>Propionibacteriales</taxon>
        <taxon>Kribbellaceae</taxon>
        <taxon>Kribbella</taxon>
    </lineage>
</organism>
<sequence length="127" mass="12630">MRIVIIGGAGTLGSAVSEVLTADGHQIVGVSRSSEPAVDLSKPDSPEVALGTLAPFDVVICLGPGTPLRPLAELTPAQLQADFGGKLFGQIEALRIAAGLMTNGVVLLAGGAAPDLRTGLSSDSLSG</sequence>